<dbReference type="GO" id="GO:0015031">
    <property type="term" value="P:protein transport"/>
    <property type="evidence" value="ECO:0007669"/>
    <property type="project" value="UniProtKB-KW"/>
</dbReference>
<dbReference type="Pfam" id="PF02699">
    <property type="entry name" value="YajC"/>
    <property type="match status" value="1"/>
</dbReference>
<name>Q0ANE5_MARMM</name>
<evidence type="ECO:0000256" key="13">
    <source>
        <dbReference type="SAM" id="MobiDB-lite"/>
    </source>
</evidence>
<sequence length="113" mass="12535">MQEFLQSPIPMLVLMGLVFYFLLIRPQQKRMKEHKELIGGLKRGDEVITQGGMIGKIAKVSDEEVTLDIGEGVKVRIVRSTIADVKGRTAPKPANDAKSDTKKDAKKDDKEIG</sequence>
<comment type="subunit">
    <text evidence="4">Part of the SecDF-YidC-YajC translocase complex. The SecDF-YidC-YajC translocase forms a supercomplex with SecYEG, called the holo-translocon (HTL).</text>
</comment>
<dbReference type="Proteomes" id="UP000001964">
    <property type="component" value="Chromosome"/>
</dbReference>
<evidence type="ECO:0000256" key="6">
    <source>
        <dbReference type="ARBA" id="ARBA00022448"/>
    </source>
</evidence>
<protein>
    <recommendedName>
        <fullName evidence="5">Sec translocon accessory complex subunit YajC</fullName>
    </recommendedName>
</protein>
<keyword evidence="16" id="KW-1185">Reference proteome</keyword>
<dbReference type="InterPro" id="IPR003849">
    <property type="entry name" value="Preprotein_translocase_YajC"/>
</dbReference>
<keyword evidence="8 14" id="KW-0812">Transmembrane</keyword>
<gene>
    <name evidence="15" type="ordered locus">Mmar10_1900</name>
</gene>
<proteinExistence type="inferred from homology"/>
<dbReference type="STRING" id="394221.Mmar10_1900"/>
<evidence type="ECO:0000256" key="9">
    <source>
        <dbReference type="ARBA" id="ARBA00022927"/>
    </source>
</evidence>
<reference evidence="15 16" key="1">
    <citation type="submission" date="2006-08" db="EMBL/GenBank/DDBJ databases">
        <title>Complete sequence of Maricaulis maris MCS10.</title>
        <authorList>
            <consortium name="US DOE Joint Genome Institute"/>
            <person name="Copeland A."/>
            <person name="Lucas S."/>
            <person name="Lapidus A."/>
            <person name="Barry K."/>
            <person name="Detter J.C."/>
            <person name="Glavina del Rio T."/>
            <person name="Hammon N."/>
            <person name="Israni S."/>
            <person name="Dalin E."/>
            <person name="Tice H."/>
            <person name="Pitluck S."/>
            <person name="Saunders E."/>
            <person name="Brettin T."/>
            <person name="Bruce D."/>
            <person name="Han C."/>
            <person name="Tapia R."/>
            <person name="Gilna P."/>
            <person name="Schmutz J."/>
            <person name="Larimer F."/>
            <person name="Land M."/>
            <person name="Hauser L."/>
            <person name="Kyrpides N."/>
            <person name="Mikhailova N."/>
            <person name="Viollier P."/>
            <person name="Stephens C."/>
            <person name="Richardson P."/>
        </authorList>
    </citation>
    <scope>NUCLEOTIDE SEQUENCE [LARGE SCALE GENOMIC DNA]</scope>
    <source>
        <strain evidence="15 16">MCS10</strain>
    </source>
</reference>
<dbReference type="eggNOG" id="COG1862">
    <property type="taxonomic scope" value="Bacteria"/>
</dbReference>
<evidence type="ECO:0000256" key="2">
    <source>
        <dbReference type="ARBA" id="ARBA00004162"/>
    </source>
</evidence>
<keyword evidence="6" id="KW-0813">Transport</keyword>
<evidence type="ECO:0000256" key="10">
    <source>
        <dbReference type="ARBA" id="ARBA00022989"/>
    </source>
</evidence>
<dbReference type="EMBL" id="CP000449">
    <property type="protein sequence ID" value="ABI66192.1"/>
    <property type="molecule type" value="Genomic_DNA"/>
</dbReference>
<evidence type="ECO:0000256" key="5">
    <source>
        <dbReference type="ARBA" id="ARBA00014962"/>
    </source>
</evidence>
<accession>Q0ANE5</accession>
<keyword evidence="10 14" id="KW-1133">Transmembrane helix</keyword>
<keyword evidence="12 14" id="KW-0472">Membrane</keyword>
<dbReference type="KEGG" id="mmr:Mmar10_1900"/>
<evidence type="ECO:0000313" key="16">
    <source>
        <dbReference type="Proteomes" id="UP000001964"/>
    </source>
</evidence>
<dbReference type="RefSeq" id="WP_011643837.1">
    <property type="nucleotide sequence ID" value="NC_008347.1"/>
</dbReference>
<feature type="transmembrane region" description="Helical" evidence="14">
    <location>
        <begin position="6"/>
        <end position="24"/>
    </location>
</feature>
<feature type="compositionally biased region" description="Basic and acidic residues" evidence="13">
    <location>
        <begin position="95"/>
        <end position="113"/>
    </location>
</feature>
<organism evidence="15 16">
    <name type="scientific">Maricaulis maris (strain MCS10)</name>
    <name type="common">Caulobacter maris</name>
    <dbReference type="NCBI Taxonomy" id="394221"/>
    <lineage>
        <taxon>Bacteria</taxon>
        <taxon>Pseudomonadati</taxon>
        <taxon>Pseudomonadota</taxon>
        <taxon>Alphaproteobacteria</taxon>
        <taxon>Maricaulales</taxon>
        <taxon>Maricaulaceae</taxon>
        <taxon>Maricaulis</taxon>
    </lineage>
</organism>
<evidence type="ECO:0000256" key="8">
    <source>
        <dbReference type="ARBA" id="ARBA00022692"/>
    </source>
</evidence>
<dbReference type="PANTHER" id="PTHR33909:SF1">
    <property type="entry name" value="SEC TRANSLOCON ACCESSORY COMPLEX SUBUNIT YAJC"/>
    <property type="match status" value="1"/>
</dbReference>
<evidence type="ECO:0000256" key="7">
    <source>
        <dbReference type="ARBA" id="ARBA00022475"/>
    </source>
</evidence>
<dbReference type="PANTHER" id="PTHR33909">
    <property type="entry name" value="SEC TRANSLOCON ACCESSORY COMPLEX SUBUNIT YAJC"/>
    <property type="match status" value="1"/>
</dbReference>
<evidence type="ECO:0000256" key="11">
    <source>
        <dbReference type="ARBA" id="ARBA00023010"/>
    </source>
</evidence>
<dbReference type="NCBIfam" id="TIGR00739">
    <property type="entry name" value="yajC"/>
    <property type="match status" value="1"/>
</dbReference>
<evidence type="ECO:0000256" key="4">
    <source>
        <dbReference type="ARBA" id="ARBA00011718"/>
    </source>
</evidence>
<dbReference type="AlphaFoldDB" id="Q0ANE5"/>
<dbReference type="HOGENOM" id="CLU_116157_2_1_5"/>
<keyword evidence="11" id="KW-0811">Translocation</keyword>
<evidence type="ECO:0000313" key="15">
    <source>
        <dbReference type="EMBL" id="ABI66192.1"/>
    </source>
</evidence>
<evidence type="ECO:0000256" key="1">
    <source>
        <dbReference type="ARBA" id="ARBA00002061"/>
    </source>
</evidence>
<comment type="function">
    <text evidence="1">The SecYEG-SecDF-YajC-YidC holo-translocon (HTL) protein secretase/insertase is a supercomplex required for protein secretion, insertion of proteins into membranes, and assembly of membrane protein complexes. While the SecYEG complex is essential for assembly of a number of proteins and complexes, the SecDF-YajC-YidC subcomplex facilitates these functions.</text>
</comment>
<evidence type="ECO:0000256" key="12">
    <source>
        <dbReference type="ARBA" id="ARBA00023136"/>
    </source>
</evidence>
<comment type="similarity">
    <text evidence="3">Belongs to the YajC family.</text>
</comment>
<evidence type="ECO:0000256" key="3">
    <source>
        <dbReference type="ARBA" id="ARBA00006742"/>
    </source>
</evidence>
<feature type="region of interest" description="Disordered" evidence="13">
    <location>
        <begin position="86"/>
        <end position="113"/>
    </location>
</feature>
<evidence type="ECO:0000256" key="14">
    <source>
        <dbReference type="SAM" id="Phobius"/>
    </source>
</evidence>
<keyword evidence="7" id="KW-1003">Cell membrane</keyword>
<dbReference type="GO" id="GO:0005886">
    <property type="term" value="C:plasma membrane"/>
    <property type="evidence" value="ECO:0007669"/>
    <property type="project" value="UniProtKB-SubCell"/>
</dbReference>
<dbReference type="SMART" id="SM01323">
    <property type="entry name" value="YajC"/>
    <property type="match status" value="1"/>
</dbReference>
<keyword evidence="9" id="KW-0653">Protein transport</keyword>
<comment type="subcellular location">
    <subcellularLocation>
        <location evidence="2">Cell membrane</location>
        <topology evidence="2">Single-pass membrane protein</topology>
    </subcellularLocation>
</comment>
<dbReference type="PRINTS" id="PR01853">
    <property type="entry name" value="YAJCTRNLCASE"/>
</dbReference>